<proteinExistence type="predicted"/>
<dbReference type="RefSeq" id="WP_069707984.1">
    <property type="nucleotide sequence ID" value="NZ_CP017075.1"/>
</dbReference>
<accession>A0A1D8A346</accession>
<dbReference type="KEGG" id="nre:BES08_07285"/>
<name>A0A1D8A346_9SPHN</name>
<dbReference type="AlphaFoldDB" id="A0A1D8A346"/>
<organism evidence="1 2">
    <name type="scientific">Novosphingobium resinovorum</name>
    <dbReference type="NCBI Taxonomy" id="158500"/>
    <lineage>
        <taxon>Bacteria</taxon>
        <taxon>Pseudomonadati</taxon>
        <taxon>Pseudomonadota</taxon>
        <taxon>Alphaproteobacteria</taxon>
        <taxon>Sphingomonadales</taxon>
        <taxon>Sphingomonadaceae</taxon>
        <taxon>Novosphingobium</taxon>
    </lineage>
</organism>
<dbReference type="EMBL" id="CP017075">
    <property type="protein sequence ID" value="AOR76573.1"/>
    <property type="molecule type" value="Genomic_DNA"/>
</dbReference>
<gene>
    <name evidence="1" type="ORF">BES08_07285</name>
</gene>
<keyword evidence="2" id="KW-1185">Reference proteome</keyword>
<evidence type="ECO:0000313" key="2">
    <source>
        <dbReference type="Proteomes" id="UP000094626"/>
    </source>
</evidence>
<dbReference type="OrthoDB" id="8448987at2"/>
<reference evidence="2" key="1">
    <citation type="journal article" date="2017" name="J. Biotechnol.">
        <title>Complete genome sequence of Novosphingobium resinovorum SA1, a versatile xenobiotic-degrading bacterium capable of utilizing sulfanilic acid.</title>
        <authorList>
            <person name="Hegedus B."/>
            <person name="Kos P.B."/>
            <person name="Balint B."/>
            <person name="Maroti G."/>
            <person name="Gan H.M."/>
            <person name="Perei K."/>
            <person name="Rakhely G."/>
        </authorList>
    </citation>
    <scope>NUCLEOTIDE SEQUENCE [LARGE SCALE GENOMIC DNA]</scope>
    <source>
        <strain evidence="2">SA1</strain>
    </source>
</reference>
<dbReference type="Proteomes" id="UP000094626">
    <property type="component" value="Chromosome"/>
</dbReference>
<protein>
    <submittedName>
        <fullName evidence="1">Uncharacterized protein</fullName>
    </submittedName>
</protein>
<sequence length="206" mass="22725">MKFGNEIYVVALDGIPDTRSIEAIPERIRRNAVRAVNYAAGRSRTRTAKEMRDQVNFPASYLRGDDSRLALRTAKGFGDEASITGRFRPTSLARFATRGRPSKPGVTFEVTPGKATRSKRMFLIRLPAGRSGVDTKSNMGVAIRLKPGETIDNKKVTLQQMGKTGLYLLFGPSVNQVFRSVAGSDIPNIETDLQREFSRLMGTEGL</sequence>
<evidence type="ECO:0000313" key="1">
    <source>
        <dbReference type="EMBL" id="AOR76573.1"/>
    </source>
</evidence>